<sequence length="130" mass="13963">MGRQWLIWSPLLLLVSGMTSAAGSWVDRESRLHVSLSDRETVSAPLTSGGQAVVGGSIADVRWRFRLPPGRAIGVRLCHPERCVSVSGQRGMTGALAGLAADVPLRFRFAPKAGQTPLTVEGLQVIVNYR</sequence>
<evidence type="ECO:0000256" key="1">
    <source>
        <dbReference type="SAM" id="SignalP"/>
    </source>
</evidence>
<dbReference type="EMBL" id="BJOC01000023">
    <property type="protein sequence ID" value="GED22898.1"/>
    <property type="molecule type" value="Genomic_DNA"/>
</dbReference>
<dbReference type="Proteomes" id="UP000319812">
    <property type="component" value="Unassembled WGS sequence"/>
</dbReference>
<evidence type="ECO:0000313" key="2">
    <source>
        <dbReference type="EMBL" id="GED22898.1"/>
    </source>
</evidence>
<feature type="chain" id="PRO_5021334950" evidence="1">
    <location>
        <begin position="22"/>
        <end position="130"/>
    </location>
</feature>
<keyword evidence="2" id="KW-0282">Flagellum</keyword>
<keyword evidence="1" id="KW-0732">Signal</keyword>
<keyword evidence="3" id="KW-1185">Reference proteome</keyword>
<dbReference type="AlphaFoldDB" id="A0A4Y4F712"/>
<comment type="caution">
    <text evidence="2">The sequence shown here is derived from an EMBL/GenBank/DDBJ whole genome shotgun (WGS) entry which is preliminary data.</text>
</comment>
<gene>
    <name evidence="2" type="ORF">HHA01_18750</name>
</gene>
<accession>A0A4Y4F712</accession>
<dbReference type="InterPro" id="IPR009420">
    <property type="entry name" value="FlhE"/>
</dbReference>
<proteinExistence type="predicted"/>
<evidence type="ECO:0000313" key="3">
    <source>
        <dbReference type="Proteomes" id="UP000319812"/>
    </source>
</evidence>
<feature type="signal peptide" evidence="1">
    <location>
        <begin position="1"/>
        <end position="21"/>
    </location>
</feature>
<keyword evidence="2" id="KW-0969">Cilium</keyword>
<name>A0A4Y4F712_9GAMM</name>
<keyword evidence="2" id="KW-0966">Cell projection</keyword>
<protein>
    <submittedName>
        <fullName evidence="2">Flagellar biosynthesis protein FlhE</fullName>
    </submittedName>
</protein>
<dbReference type="Pfam" id="PF06366">
    <property type="entry name" value="FlhE"/>
    <property type="match status" value="1"/>
</dbReference>
<reference evidence="2 3" key="1">
    <citation type="submission" date="2019-06" db="EMBL/GenBank/DDBJ databases">
        <title>Whole genome shotgun sequence of Halomonas halmophila NBRC 15537.</title>
        <authorList>
            <person name="Hosoyama A."/>
            <person name="Uohara A."/>
            <person name="Ohji S."/>
            <person name="Ichikawa N."/>
        </authorList>
    </citation>
    <scope>NUCLEOTIDE SEQUENCE [LARGE SCALE GENOMIC DNA]</scope>
    <source>
        <strain evidence="2 3">NBRC 15537</strain>
    </source>
</reference>
<organism evidence="2 3">
    <name type="scientific">Halomonas halmophila</name>
    <dbReference type="NCBI Taxonomy" id="252"/>
    <lineage>
        <taxon>Bacteria</taxon>
        <taxon>Pseudomonadati</taxon>
        <taxon>Pseudomonadota</taxon>
        <taxon>Gammaproteobacteria</taxon>
        <taxon>Oceanospirillales</taxon>
        <taxon>Halomonadaceae</taxon>
        <taxon>Halomonas</taxon>
    </lineage>
</organism>